<comment type="caution">
    <text evidence="4">The sequence shown here is derived from an EMBL/GenBank/DDBJ whole genome shotgun (WGS) entry which is preliminary data.</text>
</comment>
<accession>A0ABP8DAD9</accession>
<reference evidence="5" key="1">
    <citation type="journal article" date="2019" name="Int. J. Syst. Evol. Microbiol.">
        <title>The Global Catalogue of Microorganisms (GCM) 10K type strain sequencing project: providing services to taxonomists for standard genome sequencing and annotation.</title>
        <authorList>
            <consortium name="The Broad Institute Genomics Platform"/>
            <consortium name="The Broad Institute Genome Sequencing Center for Infectious Disease"/>
            <person name="Wu L."/>
            <person name="Ma J."/>
        </authorList>
    </citation>
    <scope>NUCLEOTIDE SEQUENCE [LARGE SCALE GENOMIC DNA]</scope>
    <source>
        <strain evidence="5">JCM 17441</strain>
    </source>
</reference>
<dbReference type="EMBL" id="BAABAT010000010">
    <property type="protein sequence ID" value="GAA4251125.1"/>
    <property type="molecule type" value="Genomic_DNA"/>
</dbReference>
<gene>
    <name evidence="4" type="ORF">GCM10022255_042550</name>
</gene>
<dbReference type="InterPro" id="IPR050065">
    <property type="entry name" value="GlmU-like"/>
</dbReference>
<evidence type="ECO:0000256" key="1">
    <source>
        <dbReference type="ARBA" id="ARBA00022679"/>
    </source>
</evidence>
<keyword evidence="1" id="KW-0808">Transferase</keyword>
<sequence length="273" mass="28365">MNADVCAVILAAGEGRRLRPLTEHLPKALCPVGNVSLLGRALERVEKLGLDVAVNACYLGHMVVEHVGDRAHLSVEPGEPLGTAGGLALLRDWIGGRAVLAGNADAYLAAADGMTPGEDIAGLLAGWDGNTARLLGVPGPPHEFGAHRFAGFSLLPWDLVAALEPEPSDLVRAAWRPAERQGRLEVVEYAGTYLDTGTPAHYLEANLHAVHHENLVAETAVVTGELDQAVIGAGAVVAGRVTRGVVWPGGSVGPGETLTDAIRVGQSMTVPAH</sequence>
<evidence type="ECO:0000256" key="2">
    <source>
        <dbReference type="ARBA" id="ARBA00022695"/>
    </source>
</evidence>
<dbReference type="RefSeq" id="WP_345128846.1">
    <property type="nucleotide sequence ID" value="NZ_BAABAT010000010.1"/>
</dbReference>
<dbReference type="Gene3D" id="3.90.550.10">
    <property type="entry name" value="Spore Coat Polysaccharide Biosynthesis Protein SpsA, Chain A"/>
    <property type="match status" value="1"/>
</dbReference>
<dbReference type="PANTHER" id="PTHR43584:SF8">
    <property type="entry name" value="N-ACETYLMURAMATE ALPHA-1-PHOSPHATE URIDYLYLTRANSFERASE"/>
    <property type="match status" value="1"/>
</dbReference>
<proteinExistence type="predicted"/>
<keyword evidence="2" id="KW-0548">Nucleotidyltransferase</keyword>
<dbReference type="InterPro" id="IPR029044">
    <property type="entry name" value="Nucleotide-diphossugar_trans"/>
</dbReference>
<feature type="domain" description="Nucleotidyl transferase" evidence="3">
    <location>
        <begin position="7"/>
        <end position="101"/>
    </location>
</feature>
<name>A0ABP8DAD9_9ACTN</name>
<evidence type="ECO:0000259" key="3">
    <source>
        <dbReference type="Pfam" id="PF00483"/>
    </source>
</evidence>
<dbReference type="PANTHER" id="PTHR43584">
    <property type="entry name" value="NUCLEOTIDYL TRANSFERASE"/>
    <property type="match status" value="1"/>
</dbReference>
<protein>
    <recommendedName>
        <fullName evidence="3">Nucleotidyl transferase domain-containing protein</fullName>
    </recommendedName>
</protein>
<keyword evidence="5" id="KW-1185">Reference proteome</keyword>
<dbReference type="InterPro" id="IPR005835">
    <property type="entry name" value="NTP_transferase_dom"/>
</dbReference>
<organism evidence="4 5">
    <name type="scientific">Dactylosporangium darangshiense</name>
    <dbReference type="NCBI Taxonomy" id="579108"/>
    <lineage>
        <taxon>Bacteria</taxon>
        <taxon>Bacillati</taxon>
        <taxon>Actinomycetota</taxon>
        <taxon>Actinomycetes</taxon>
        <taxon>Micromonosporales</taxon>
        <taxon>Micromonosporaceae</taxon>
        <taxon>Dactylosporangium</taxon>
    </lineage>
</organism>
<evidence type="ECO:0000313" key="5">
    <source>
        <dbReference type="Proteomes" id="UP001500620"/>
    </source>
</evidence>
<dbReference type="Proteomes" id="UP001500620">
    <property type="component" value="Unassembled WGS sequence"/>
</dbReference>
<dbReference type="SUPFAM" id="SSF53448">
    <property type="entry name" value="Nucleotide-diphospho-sugar transferases"/>
    <property type="match status" value="1"/>
</dbReference>
<dbReference type="Pfam" id="PF00483">
    <property type="entry name" value="NTP_transferase"/>
    <property type="match status" value="1"/>
</dbReference>
<evidence type="ECO:0000313" key="4">
    <source>
        <dbReference type="EMBL" id="GAA4251125.1"/>
    </source>
</evidence>